<protein>
    <submittedName>
        <fullName evidence="1">Uncharacterized protein</fullName>
    </submittedName>
</protein>
<comment type="caution">
    <text evidence="1">The sequence shown here is derived from an EMBL/GenBank/DDBJ whole genome shotgun (WGS) entry which is preliminary data.</text>
</comment>
<evidence type="ECO:0000313" key="2">
    <source>
        <dbReference type="Proteomes" id="UP001062846"/>
    </source>
</evidence>
<reference evidence="1" key="1">
    <citation type="submission" date="2022-02" db="EMBL/GenBank/DDBJ databases">
        <title>Plant Genome Project.</title>
        <authorList>
            <person name="Zhang R.-G."/>
        </authorList>
    </citation>
    <scope>NUCLEOTIDE SEQUENCE</scope>
    <source>
        <strain evidence="1">AT1</strain>
    </source>
</reference>
<organism evidence="1 2">
    <name type="scientific">Rhododendron molle</name>
    <name type="common">Chinese azalea</name>
    <name type="synonym">Azalea mollis</name>
    <dbReference type="NCBI Taxonomy" id="49168"/>
    <lineage>
        <taxon>Eukaryota</taxon>
        <taxon>Viridiplantae</taxon>
        <taxon>Streptophyta</taxon>
        <taxon>Embryophyta</taxon>
        <taxon>Tracheophyta</taxon>
        <taxon>Spermatophyta</taxon>
        <taxon>Magnoliopsida</taxon>
        <taxon>eudicotyledons</taxon>
        <taxon>Gunneridae</taxon>
        <taxon>Pentapetalae</taxon>
        <taxon>asterids</taxon>
        <taxon>Ericales</taxon>
        <taxon>Ericaceae</taxon>
        <taxon>Ericoideae</taxon>
        <taxon>Rhodoreae</taxon>
        <taxon>Rhododendron</taxon>
    </lineage>
</organism>
<sequence>MGKTQHQWYSSKGCNCCSFKGAPRQSARWTGFYGVCFFCASRRGLSSEVGAADLEANQISNDIIDSDNKVVIHLCSTENVSPWDCGYSTSWVAQVLNRKCSTLIEDIRALSSLMLCSFSWVPRPCNRAAH</sequence>
<gene>
    <name evidence="1" type="ORF">RHMOL_Rhmol01G0082100</name>
</gene>
<dbReference type="EMBL" id="CM046388">
    <property type="protein sequence ID" value="KAI8570992.1"/>
    <property type="molecule type" value="Genomic_DNA"/>
</dbReference>
<name>A0ACC0Q138_RHOML</name>
<accession>A0ACC0Q138</accession>
<proteinExistence type="predicted"/>
<dbReference type="Proteomes" id="UP001062846">
    <property type="component" value="Chromosome 1"/>
</dbReference>
<keyword evidence="2" id="KW-1185">Reference proteome</keyword>
<evidence type="ECO:0000313" key="1">
    <source>
        <dbReference type="EMBL" id="KAI8570992.1"/>
    </source>
</evidence>